<evidence type="ECO:0000313" key="4">
    <source>
        <dbReference type="Proteomes" id="UP000014071"/>
    </source>
</evidence>
<dbReference type="PANTHER" id="PTHR34818:SF1">
    <property type="entry name" value="PROTEIN BLI-3"/>
    <property type="match status" value="1"/>
</dbReference>
<dbReference type="SUPFAM" id="SSF50475">
    <property type="entry name" value="FMN-binding split barrel"/>
    <property type="match status" value="1"/>
</dbReference>
<evidence type="ECO:0000256" key="1">
    <source>
        <dbReference type="SAM" id="MobiDB-lite"/>
    </source>
</evidence>
<dbReference type="InterPro" id="IPR038725">
    <property type="entry name" value="YdaG_split_barrel_FMN-bd"/>
</dbReference>
<dbReference type="STRING" id="1305764.R9P439"/>
<evidence type="ECO:0000313" key="3">
    <source>
        <dbReference type="EMBL" id="GAC96069.1"/>
    </source>
</evidence>
<name>R9P439_PSEHS</name>
<proteinExistence type="predicted"/>
<sequence>MMCFRPMLRSTVSHAHKAVDTVSRSPLIHISRQHPSAFPTLIPRSNSRYPIPIQAHPRHFAANMSTNTQTHDPTAQGAHSKGSDLTPQQKIDTLLEITKHIGTGMLTSRSPDGKLASRAMAPATTEGLVFSFYMNTDSGKTDDVETDPQVNVAYFDPKTTDWVSISGKAVLNKDSSKIKKHWSSSLSAWFDDKKDGKHTGDHNDPRVVLLDVHPEEIRVFKADGKLSALAQTAKAAISGHAASPGKLVVITSQEIQLASPAHKPL</sequence>
<feature type="region of interest" description="Disordered" evidence="1">
    <location>
        <begin position="65"/>
        <end position="85"/>
    </location>
</feature>
<dbReference type="InterPro" id="IPR052917">
    <property type="entry name" value="Stress-Dev_Protein"/>
</dbReference>
<dbReference type="AlphaFoldDB" id="R9P439"/>
<dbReference type="PANTHER" id="PTHR34818">
    <property type="entry name" value="PROTEIN BLI-3"/>
    <property type="match status" value="1"/>
</dbReference>
<evidence type="ECO:0000259" key="2">
    <source>
        <dbReference type="Pfam" id="PF16242"/>
    </source>
</evidence>
<organism evidence="3 4">
    <name type="scientific">Pseudozyma hubeiensis (strain SY62)</name>
    <name type="common">Yeast</name>
    <dbReference type="NCBI Taxonomy" id="1305764"/>
    <lineage>
        <taxon>Eukaryota</taxon>
        <taxon>Fungi</taxon>
        <taxon>Dikarya</taxon>
        <taxon>Basidiomycota</taxon>
        <taxon>Ustilaginomycotina</taxon>
        <taxon>Ustilaginomycetes</taxon>
        <taxon>Ustilaginales</taxon>
        <taxon>Ustilaginaceae</taxon>
        <taxon>Pseudozyma</taxon>
    </lineage>
</organism>
<dbReference type="InterPro" id="IPR012349">
    <property type="entry name" value="Split_barrel_FMN-bd"/>
</dbReference>
<accession>R9P439</accession>
<dbReference type="OrthoDB" id="434253at2759"/>
<protein>
    <recommendedName>
        <fullName evidence="2">General stress protein FMN-binding split barrel domain-containing protein</fullName>
    </recommendedName>
</protein>
<dbReference type="Proteomes" id="UP000014071">
    <property type="component" value="Unassembled WGS sequence"/>
</dbReference>
<reference evidence="4" key="1">
    <citation type="journal article" date="2013" name="Genome Announc.">
        <title>Draft genome sequence of the basidiomycetous yeast-like fungus Pseudozyma hubeiensis SY62, which produces an abundant amount of the biosurfactant mannosylerythritol lipids.</title>
        <authorList>
            <person name="Konishi M."/>
            <person name="Hatada Y."/>
            <person name="Horiuchi J."/>
        </authorList>
    </citation>
    <scope>NUCLEOTIDE SEQUENCE [LARGE SCALE GENOMIC DNA]</scope>
    <source>
        <strain evidence="4">SY62</strain>
    </source>
</reference>
<dbReference type="EMBL" id="DF238800">
    <property type="protein sequence ID" value="GAC96069.1"/>
    <property type="molecule type" value="Genomic_DNA"/>
</dbReference>
<dbReference type="Pfam" id="PF16242">
    <property type="entry name" value="Pyrid_ox_like"/>
    <property type="match status" value="1"/>
</dbReference>
<dbReference type="eggNOG" id="ENOG502RZBA">
    <property type="taxonomic scope" value="Eukaryota"/>
</dbReference>
<dbReference type="RefSeq" id="XP_012189656.1">
    <property type="nucleotide sequence ID" value="XM_012334266.1"/>
</dbReference>
<dbReference type="GeneID" id="24108935"/>
<dbReference type="HOGENOM" id="CLU_091428_0_1_1"/>
<feature type="domain" description="General stress protein FMN-binding split barrel" evidence="2">
    <location>
        <begin position="90"/>
        <end position="240"/>
    </location>
</feature>
<gene>
    <name evidence="3" type="ORF">PHSY_003648</name>
</gene>
<keyword evidence="4" id="KW-1185">Reference proteome</keyword>
<dbReference type="Gene3D" id="2.30.110.10">
    <property type="entry name" value="Electron Transport, Fmn-binding Protein, Chain A"/>
    <property type="match status" value="1"/>
</dbReference>